<evidence type="ECO:0000313" key="8">
    <source>
        <dbReference type="EMBL" id="KAK0164154.1"/>
    </source>
</evidence>
<feature type="transmembrane region" description="Helical" evidence="7">
    <location>
        <begin position="278"/>
        <end position="299"/>
    </location>
</feature>
<keyword evidence="2" id="KW-0813">Transport</keyword>
<dbReference type="Pfam" id="PF07690">
    <property type="entry name" value="MFS_1"/>
    <property type="match status" value="1"/>
</dbReference>
<evidence type="ECO:0000313" key="9">
    <source>
        <dbReference type="Proteomes" id="UP001168990"/>
    </source>
</evidence>
<dbReference type="FunFam" id="1.20.1250.20:FF:000003">
    <property type="entry name" value="Solute carrier family 17 member 3"/>
    <property type="match status" value="1"/>
</dbReference>
<feature type="transmembrane region" description="Helical" evidence="7">
    <location>
        <begin position="311"/>
        <end position="331"/>
    </location>
</feature>
<protein>
    <recommendedName>
        <fullName evidence="10">Inorganic phosphate cotransporter</fullName>
    </recommendedName>
</protein>
<feature type="transmembrane region" description="Helical" evidence="7">
    <location>
        <begin position="50"/>
        <end position="70"/>
    </location>
</feature>
<dbReference type="PANTHER" id="PTHR11662:SF79">
    <property type="entry name" value="NA[+]-DEPENDENT INORGANIC PHOSPHATE COTRANSPORTER, ISOFORM A"/>
    <property type="match status" value="1"/>
</dbReference>
<dbReference type="PANTHER" id="PTHR11662">
    <property type="entry name" value="SOLUTE CARRIER FAMILY 17"/>
    <property type="match status" value="1"/>
</dbReference>
<dbReference type="SUPFAM" id="SSF103473">
    <property type="entry name" value="MFS general substrate transporter"/>
    <property type="match status" value="1"/>
</dbReference>
<gene>
    <name evidence="8" type="ORF">PV328_002815</name>
</gene>
<dbReference type="GO" id="GO:0006820">
    <property type="term" value="P:monoatomic anion transport"/>
    <property type="evidence" value="ECO:0007669"/>
    <property type="project" value="TreeGrafter"/>
</dbReference>
<reference evidence="8" key="1">
    <citation type="journal article" date="2023" name="bioRxiv">
        <title>Scaffold-level genome assemblies of two parasitoid biocontrol wasps reveal the parthenogenesis mechanism and an associated novel virus.</title>
        <authorList>
            <person name="Inwood S."/>
            <person name="Skelly J."/>
            <person name="Guhlin J."/>
            <person name="Harrop T."/>
            <person name="Goldson S."/>
            <person name="Dearden P."/>
        </authorList>
    </citation>
    <scope>NUCLEOTIDE SEQUENCE</scope>
    <source>
        <strain evidence="8">Irish</strain>
        <tissue evidence="8">Whole body</tissue>
    </source>
</reference>
<feature type="transmembrane region" description="Helical" evidence="7">
    <location>
        <begin position="253"/>
        <end position="272"/>
    </location>
</feature>
<organism evidence="8 9">
    <name type="scientific">Microctonus aethiopoides</name>
    <dbReference type="NCBI Taxonomy" id="144406"/>
    <lineage>
        <taxon>Eukaryota</taxon>
        <taxon>Metazoa</taxon>
        <taxon>Ecdysozoa</taxon>
        <taxon>Arthropoda</taxon>
        <taxon>Hexapoda</taxon>
        <taxon>Insecta</taxon>
        <taxon>Pterygota</taxon>
        <taxon>Neoptera</taxon>
        <taxon>Endopterygota</taxon>
        <taxon>Hymenoptera</taxon>
        <taxon>Apocrita</taxon>
        <taxon>Ichneumonoidea</taxon>
        <taxon>Braconidae</taxon>
        <taxon>Euphorinae</taxon>
        <taxon>Microctonus</taxon>
    </lineage>
</organism>
<dbReference type="InterPro" id="IPR011701">
    <property type="entry name" value="MFS"/>
</dbReference>
<evidence type="ECO:0008006" key="10">
    <source>
        <dbReference type="Google" id="ProtNLM"/>
    </source>
</evidence>
<keyword evidence="3 7" id="KW-0812">Transmembrane</keyword>
<dbReference type="EMBL" id="JAQQBS010001422">
    <property type="protein sequence ID" value="KAK0164154.1"/>
    <property type="molecule type" value="Genomic_DNA"/>
</dbReference>
<dbReference type="Gene3D" id="1.20.1250.20">
    <property type="entry name" value="MFS general substrate transporter like domains"/>
    <property type="match status" value="1"/>
</dbReference>
<accession>A0AA39KJW3</accession>
<dbReference type="GO" id="GO:0015293">
    <property type="term" value="F:symporter activity"/>
    <property type="evidence" value="ECO:0007669"/>
    <property type="project" value="UniProtKB-KW"/>
</dbReference>
<feature type="transmembrane region" description="Helical" evidence="7">
    <location>
        <begin position="113"/>
        <end position="132"/>
    </location>
</feature>
<comment type="subcellular location">
    <subcellularLocation>
        <location evidence="1">Membrane</location>
        <topology evidence="1">Multi-pass membrane protein</topology>
    </subcellularLocation>
</comment>
<proteinExistence type="predicted"/>
<evidence type="ECO:0000256" key="1">
    <source>
        <dbReference type="ARBA" id="ARBA00004141"/>
    </source>
</evidence>
<evidence type="ECO:0000256" key="3">
    <source>
        <dbReference type="ARBA" id="ARBA00022692"/>
    </source>
</evidence>
<dbReference type="GO" id="GO:0016020">
    <property type="term" value="C:membrane"/>
    <property type="evidence" value="ECO:0007669"/>
    <property type="project" value="UniProtKB-SubCell"/>
</dbReference>
<dbReference type="InterPro" id="IPR050382">
    <property type="entry name" value="MFS_Na/Anion_cotransporter"/>
</dbReference>
<dbReference type="AlphaFoldDB" id="A0AA39KJW3"/>
<keyword evidence="4" id="KW-0769">Symport</keyword>
<evidence type="ECO:0000256" key="4">
    <source>
        <dbReference type="ARBA" id="ARBA00022847"/>
    </source>
</evidence>
<keyword evidence="5 7" id="KW-1133">Transmembrane helix</keyword>
<keyword evidence="9" id="KW-1185">Reference proteome</keyword>
<evidence type="ECO:0000256" key="2">
    <source>
        <dbReference type="ARBA" id="ARBA00022448"/>
    </source>
</evidence>
<evidence type="ECO:0000256" key="5">
    <source>
        <dbReference type="ARBA" id="ARBA00022989"/>
    </source>
</evidence>
<feature type="transmembrane region" description="Helical" evidence="7">
    <location>
        <begin position="77"/>
        <end position="101"/>
    </location>
</feature>
<keyword evidence="6 7" id="KW-0472">Membrane</keyword>
<dbReference type="InterPro" id="IPR036259">
    <property type="entry name" value="MFS_trans_sf"/>
</dbReference>
<dbReference type="Proteomes" id="UP001168990">
    <property type="component" value="Unassembled WGS sequence"/>
</dbReference>
<name>A0AA39KJW3_9HYME</name>
<feature type="transmembrane region" description="Helical" evidence="7">
    <location>
        <begin position="343"/>
        <end position="362"/>
    </location>
</feature>
<feature type="transmembrane region" description="Helical" evidence="7">
    <location>
        <begin position="173"/>
        <end position="197"/>
    </location>
</feature>
<evidence type="ECO:0000256" key="6">
    <source>
        <dbReference type="ARBA" id="ARBA00023136"/>
    </source>
</evidence>
<evidence type="ECO:0000256" key="7">
    <source>
        <dbReference type="SAM" id="Phobius"/>
    </source>
</evidence>
<reference evidence="8" key="2">
    <citation type="submission" date="2023-03" db="EMBL/GenBank/DDBJ databases">
        <authorList>
            <person name="Inwood S.N."/>
            <person name="Skelly J.G."/>
            <person name="Guhlin J."/>
            <person name="Harrop T.W.R."/>
            <person name="Goldson S.G."/>
            <person name="Dearden P.K."/>
        </authorList>
    </citation>
    <scope>NUCLEOTIDE SEQUENCE</scope>
    <source>
        <strain evidence="8">Irish</strain>
        <tissue evidence="8">Whole body</tissue>
    </source>
</reference>
<feature type="transmembrane region" description="Helical" evidence="7">
    <location>
        <begin position="217"/>
        <end position="241"/>
    </location>
</feature>
<comment type="caution">
    <text evidence="8">The sequence shown here is derived from an EMBL/GenBank/DDBJ whole genome shotgun (WGS) entry which is preliminary data.</text>
</comment>
<sequence>MVAIVVPPPEIVMVAQCNSMTQDNKSSTNNSLILPNDYQNYTNEYQEQGLALGSYFWIYIFSQIPGGIFAKKYGAKLVFGMGNLLSALLGGPVGIGLTYPISALIINLLGWEAVFYFGSLIGIIWYLAWYFLAFDTPMEHPRISEKERTYILNNLETSVDYSGENKSVPWRKVFTSVPFLTLLIANWAACMGFYVLIMETPTYLAQVHGWSMNETGILSAFPNFSTMIFGWLAAQFCDWLIRTEKMTITNTRKLAMFCALGMPAIMIFGLSFSGCHPIIAIFFLTSAFTVFGAISSSFANIVDISPNYASILLGITGFVANTCGFISPLFVGLMINNNQTIERWQLVFITTAIILGVGSFSYQMWGTAELQSWNNYQSITSNDNTEIIENKLNSKRKKLSSDEETIILE</sequence>